<dbReference type="InterPro" id="IPR016024">
    <property type="entry name" value="ARM-type_fold"/>
</dbReference>
<dbReference type="AlphaFoldDB" id="A0A1N6V502"/>
<evidence type="ECO:0000313" key="3">
    <source>
        <dbReference type="Proteomes" id="UP000186914"/>
    </source>
</evidence>
<gene>
    <name evidence="2" type="ORF">SAMN05421858_0216</name>
</gene>
<protein>
    <submittedName>
        <fullName evidence="2">HEAT repeat-containing protein</fullName>
    </submittedName>
</protein>
<evidence type="ECO:0000256" key="1">
    <source>
        <dbReference type="ARBA" id="ARBA00045876"/>
    </source>
</evidence>
<dbReference type="PANTHER" id="PTHR12697">
    <property type="entry name" value="PBS LYASE HEAT-LIKE PROTEIN"/>
    <property type="match status" value="1"/>
</dbReference>
<sequence>MDDSTHSTDYFLGLIEQNCHDEATEYVERVETAPAEERKETVRALRSLADDDPSALKPLVPTLSGFLTDDERSVRLTMAKLLVAIAETDPDTVVPAVPALGERLADDEEFYYVRARSAEALGYVAREHPDAVASPEVVADLQVGLSFDEPEVKEKLAKALEHIALGDPTRLKHQVSTLATHLDDESELVRYHLCTTLVVVGCESPESVADATDSLTARLDDESAHVRGRAAEALGVLASANIEKSSVPASFFEEFDGRQEDDEPFARRRKRFVLEAVDEVAVGGEGGDEIGTVEGVRATTSEAVAEITATDGECPHCGLALPKQSPPMCSRCGGPH</sequence>
<accession>A0A1N6V502</accession>
<proteinExistence type="predicted"/>
<dbReference type="PROSITE" id="PS50077">
    <property type="entry name" value="HEAT_REPEAT"/>
    <property type="match status" value="1"/>
</dbReference>
<dbReference type="OrthoDB" id="169052at2157"/>
<evidence type="ECO:0000313" key="2">
    <source>
        <dbReference type="EMBL" id="SIQ72945.1"/>
    </source>
</evidence>
<comment type="function">
    <text evidence="1">Catalyzes the hydroxylation of the N(6)-(4-aminobutyl)-L-lysine intermediate produced by deoxyhypusine synthase/DHPS on a critical lysine of the eukaryotic translation initiation factor 5A/eIF-5A. This is the second step of the post-translational modification of that lysine into an unusual amino acid residue named hypusine. Hypusination is unique to mature eIF-5A factor and is essential for its function.</text>
</comment>
<dbReference type="SUPFAM" id="SSF48371">
    <property type="entry name" value="ARM repeat"/>
    <property type="match status" value="1"/>
</dbReference>
<dbReference type="GO" id="GO:0016491">
    <property type="term" value="F:oxidoreductase activity"/>
    <property type="evidence" value="ECO:0007669"/>
    <property type="project" value="TreeGrafter"/>
</dbReference>
<organism evidence="2 3">
    <name type="scientific">Haladaptatus litoreus</name>
    <dbReference type="NCBI Taxonomy" id="553468"/>
    <lineage>
        <taxon>Archaea</taxon>
        <taxon>Methanobacteriati</taxon>
        <taxon>Methanobacteriota</taxon>
        <taxon>Stenosarchaea group</taxon>
        <taxon>Halobacteria</taxon>
        <taxon>Halobacteriales</taxon>
        <taxon>Haladaptataceae</taxon>
        <taxon>Haladaptatus</taxon>
    </lineage>
</organism>
<dbReference type="InterPro" id="IPR011989">
    <property type="entry name" value="ARM-like"/>
</dbReference>
<dbReference type="InterPro" id="IPR021133">
    <property type="entry name" value="HEAT_type_2"/>
</dbReference>
<dbReference type="RefSeq" id="WP_076427219.1">
    <property type="nucleotide sequence ID" value="NZ_FTNO01000001.1"/>
</dbReference>
<dbReference type="PANTHER" id="PTHR12697:SF5">
    <property type="entry name" value="DEOXYHYPUSINE HYDROXYLASE"/>
    <property type="match status" value="1"/>
</dbReference>
<dbReference type="Proteomes" id="UP000186914">
    <property type="component" value="Unassembled WGS sequence"/>
</dbReference>
<dbReference type="Gene3D" id="1.25.10.10">
    <property type="entry name" value="Leucine-rich Repeat Variant"/>
    <property type="match status" value="2"/>
</dbReference>
<dbReference type="EMBL" id="FTNO01000001">
    <property type="protein sequence ID" value="SIQ72945.1"/>
    <property type="molecule type" value="Genomic_DNA"/>
</dbReference>
<name>A0A1N6V502_9EURY</name>
<reference evidence="3" key="1">
    <citation type="submission" date="2017-01" db="EMBL/GenBank/DDBJ databases">
        <authorList>
            <person name="Varghese N."/>
            <person name="Submissions S."/>
        </authorList>
    </citation>
    <scope>NUCLEOTIDE SEQUENCE [LARGE SCALE GENOMIC DNA]</scope>
    <source>
        <strain evidence="3">CGMCC 1.7737</strain>
    </source>
</reference>
<keyword evidence="3" id="KW-1185">Reference proteome</keyword>